<dbReference type="EMBL" id="JACHDP010000001">
    <property type="protein sequence ID" value="MBB5479438.1"/>
    <property type="molecule type" value="Genomic_DNA"/>
</dbReference>
<name>A0A840W2Q2_9ACTN</name>
<reference evidence="7 8" key="1">
    <citation type="submission" date="2020-08" db="EMBL/GenBank/DDBJ databases">
        <title>Sequencing the genomes of 1000 actinobacteria strains.</title>
        <authorList>
            <person name="Klenk H.-P."/>
        </authorList>
    </citation>
    <scope>NUCLEOTIDE SEQUENCE [LARGE SCALE GENOMIC DNA]</scope>
    <source>
        <strain evidence="7 8">DSM 103125</strain>
    </source>
</reference>
<keyword evidence="8" id="KW-1185">Reference proteome</keyword>
<comment type="subcellular location">
    <subcellularLocation>
        <location evidence="1">Membrane</location>
        <topology evidence="1">Multi-pass membrane protein</topology>
    </subcellularLocation>
</comment>
<keyword evidence="3 5" id="KW-1133">Transmembrane helix</keyword>
<feature type="domain" description="Integral membrane bound transporter" evidence="6">
    <location>
        <begin position="59"/>
        <end position="182"/>
    </location>
</feature>
<evidence type="ECO:0000256" key="4">
    <source>
        <dbReference type="ARBA" id="ARBA00023136"/>
    </source>
</evidence>
<dbReference type="GO" id="GO:0016020">
    <property type="term" value="C:membrane"/>
    <property type="evidence" value="ECO:0007669"/>
    <property type="project" value="UniProtKB-SubCell"/>
</dbReference>
<feature type="transmembrane region" description="Helical" evidence="5">
    <location>
        <begin position="99"/>
        <end position="121"/>
    </location>
</feature>
<evidence type="ECO:0000256" key="5">
    <source>
        <dbReference type="SAM" id="Phobius"/>
    </source>
</evidence>
<feature type="transmembrane region" description="Helical" evidence="5">
    <location>
        <begin position="41"/>
        <end position="62"/>
    </location>
</feature>
<evidence type="ECO:0000313" key="8">
    <source>
        <dbReference type="Proteomes" id="UP000586947"/>
    </source>
</evidence>
<evidence type="ECO:0000256" key="2">
    <source>
        <dbReference type="ARBA" id="ARBA00022692"/>
    </source>
</evidence>
<sequence>MPAEQEPAADTDPAAHGSSWVGRARVRLRGRMRHALRSRAWRLRLFGLLAVQAGVAAALAWFVGDQFLDNPTPVFAPTVAVGIVAAAMGSRLRRTVELLVGAVLGLAVGDTLMPLFGIGAWQTGAVVVLAIIVALLFKGGGSLLTQAGGTAVLIATLEPPVRDLSIPRFVDAAVGGLIGLAVGLLLVPIHPQRTVRRLAEPVIDPAVATMHDLAAALRRRDLGGAERSLGALRELGPRLTLLDEGLDAAQEVVRLAPLRWRDRTSLAFYTTAVRHLERSLYSCRAVARRLTRALKEDEPIPEEFPVAIDLLAASVQTLRCTIRAHAEPREVRHQILTAVELVSRAQGAAAPDPTRPHTHRLGYSGMIAAGEFRTAAHDLLMASGLDADRAAVLVRQTVERSERH</sequence>
<dbReference type="Pfam" id="PF13515">
    <property type="entry name" value="FUSC_2"/>
    <property type="match status" value="1"/>
</dbReference>
<gene>
    <name evidence="7" type="ORF">HNR20_003943</name>
</gene>
<feature type="transmembrane region" description="Helical" evidence="5">
    <location>
        <begin position="127"/>
        <end position="157"/>
    </location>
</feature>
<evidence type="ECO:0000259" key="6">
    <source>
        <dbReference type="Pfam" id="PF13515"/>
    </source>
</evidence>
<keyword evidence="2 5" id="KW-0812">Transmembrane</keyword>
<dbReference type="RefSeq" id="WP_184182069.1">
    <property type="nucleotide sequence ID" value="NZ_BMNF01000007.1"/>
</dbReference>
<evidence type="ECO:0000256" key="1">
    <source>
        <dbReference type="ARBA" id="ARBA00004141"/>
    </source>
</evidence>
<protein>
    <submittedName>
        <fullName evidence="7">Uncharacterized membrane protein YgaE (UPF0421/DUF939 family)</fullName>
    </submittedName>
</protein>
<organism evidence="7 8">
    <name type="scientific">Micromonospora parathelypteridis</name>
    <dbReference type="NCBI Taxonomy" id="1839617"/>
    <lineage>
        <taxon>Bacteria</taxon>
        <taxon>Bacillati</taxon>
        <taxon>Actinomycetota</taxon>
        <taxon>Actinomycetes</taxon>
        <taxon>Micromonosporales</taxon>
        <taxon>Micromonosporaceae</taxon>
        <taxon>Micromonospora</taxon>
    </lineage>
</organism>
<dbReference type="Proteomes" id="UP000586947">
    <property type="component" value="Unassembled WGS sequence"/>
</dbReference>
<dbReference type="InterPro" id="IPR049453">
    <property type="entry name" value="Memb_transporter_dom"/>
</dbReference>
<keyword evidence="4 5" id="KW-0472">Membrane</keyword>
<feature type="transmembrane region" description="Helical" evidence="5">
    <location>
        <begin position="74"/>
        <end position="92"/>
    </location>
</feature>
<accession>A0A840W2Q2</accession>
<comment type="caution">
    <text evidence="7">The sequence shown here is derived from an EMBL/GenBank/DDBJ whole genome shotgun (WGS) entry which is preliminary data.</text>
</comment>
<evidence type="ECO:0000256" key="3">
    <source>
        <dbReference type="ARBA" id="ARBA00022989"/>
    </source>
</evidence>
<proteinExistence type="predicted"/>
<dbReference type="AlphaFoldDB" id="A0A840W2Q2"/>
<evidence type="ECO:0000313" key="7">
    <source>
        <dbReference type="EMBL" id="MBB5479438.1"/>
    </source>
</evidence>
<feature type="transmembrane region" description="Helical" evidence="5">
    <location>
        <begin position="169"/>
        <end position="189"/>
    </location>
</feature>